<dbReference type="EMBL" id="RBXX01000002">
    <property type="protein sequence ID" value="RKT82017.1"/>
    <property type="molecule type" value="Genomic_DNA"/>
</dbReference>
<dbReference type="EMBL" id="FOUP01000021">
    <property type="protein sequence ID" value="SFO67638.1"/>
    <property type="molecule type" value="Genomic_DNA"/>
</dbReference>
<evidence type="ECO:0000313" key="4">
    <source>
        <dbReference type="Proteomes" id="UP000199398"/>
    </source>
</evidence>
<evidence type="ECO:0000313" key="3">
    <source>
        <dbReference type="EMBL" id="SFO67638.1"/>
    </source>
</evidence>
<reference evidence="3 4" key="1">
    <citation type="submission" date="2016-10" db="EMBL/GenBank/DDBJ databases">
        <authorList>
            <person name="de Groot N.N."/>
        </authorList>
    </citation>
    <scope>NUCLEOTIDE SEQUENCE [LARGE SCALE GENOMIC DNA]</scope>
    <source>
        <strain evidence="3 4">CPCC 201259</strain>
    </source>
</reference>
<keyword evidence="1" id="KW-1133">Transmembrane helix</keyword>
<feature type="transmembrane region" description="Helical" evidence="1">
    <location>
        <begin position="29"/>
        <end position="47"/>
    </location>
</feature>
<name>A0A1I5J478_9PSEU</name>
<gene>
    <name evidence="2" type="ORF">ATL45_0257</name>
    <name evidence="3" type="ORF">SAMN05421805_12155</name>
</gene>
<evidence type="ECO:0000313" key="5">
    <source>
        <dbReference type="Proteomes" id="UP000270697"/>
    </source>
</evidence>
<dbReference type="Proteomes" id="UP000270697">
    <property type="component" value="Unassembled WGS sequence"/>
</dbReference>
<reference evidence="2 5" key="2">
    <citation type="submission" date="2018-10" db="EMBL/GenBank/DDBJ databases">
        <title>Sequencing the genomes of 1000 actinobacteria strains.</title>
        <authorList>
            <person name="Klenk H.-P."/>
        </authorList>
    </citation>
    <scope>NUCLEOTIDE SEQUENCE [LARGE SCALE GENOMIC DNA]</scope>
    <source>
        <strain evidence="2 5">DSM 45119</strain>
    </source>
</reference>
<proteinExistence type="predicted"/>
<sequence length="52" mass="5420">MLSALSVPLAAGLLAFTVAAWWRLPGRIGYAVVALAVTAFAITYDLVGPPFT</sequence>
<dbReference type="Proteomes" id="UP000199398">
    <property type="component" value="Unassembled WGS sequence"/>
</dbReference>
<dbReference type="STRING" id="455193.SAMN05421805_12155"/>
<dbReference type="AlphaFoldDB" id="A0A1I5J478"/>
<accession>A0A1I5J478</accession>
<evidence type="ECO:0000313" key="2">
    <source>
        <dbReference type="EMBL" id="RKT82017.1"/>
    </source>
</evidence>
<protein>
    <submittedName>
        <fullName evidence="3">Uncharacterized protein</fullName>
    </submittedName>
</protein>
<organism evidence="3 4">
    <name type="scientific">Saccharopolyspora antimicrobica</name>
    <dbReference type="NCBI Taxonomy" id="455193"/>
    <lineage>
        <taxon>Bacteria</taxon>
        <taxon>Bacillati</taxon>
        <taxon>Actinomycetota</taxon>
        <taxon>Actinomycetes</taxon>
        <taxon>Pseudonocardiales</taxon>
        <taxon>Pseudonocardiaceae</taxon>
        <taxon>Saccharopolyspora</taxon>
    </lineage>
</organism>
<evidence type="ECO:0000256" key="1">
    <source>
        <dbReference type="SAM" id="Phobius"/>
    </source>
</evidence>
<dbReference type="RefSeq" id="WP_170210128.1">
    <property type="nucleotide sequence ID" value="NZ_FOUP01000021.1"/>
</dbReference>
<keyword evidence="1" id="KW-0812">Transmembrane</keyword>
<keyword evidence="1" id="KW-0472">Membrane</keyword>
<keyword evidence="5" id="KW-1185">Reference proteome</keyword>